<name>A0A418YA10_9GAMM</name>
<sequence length="109" mass="13029">MSICYFKSQRDFLTHPDVNIQQKYIVGSPDTAEFFYIIKATIKVSKDIYTLIVQHYRGYDDELYTELWYKNDKVDRYKKPAIIHIYNNQDKELHHYENGELVNIESGSL</sequence>
<reference evidence="1 2" key="1">
    <citation type="submission" date="2018-09" db="EMBL/GenBank/DDBJ databases">
        <authorList>
            <person name="Wang F."/>
        </authorList>
    </citation>
    <scope>NUCLEOTIDE SEQUENCE [LARGE SCALE GENOMIC DNA]</scope>
    <source>
        <strain evidence="1 2">PLHSC7-2</strain>
    </source>
</reference>
<proteinExistence type="predicted"/>
<dbReference type="EMBL" id="QZCH01000038">
    <property type="protein sequence ID" value="RJG38782.1"/>
    <property type="molecule type" value="Genomic_DNA"/>
</dbReference>
<protein>
    <submittedName>
        <fullName evidence="1">Uncharacterized protein</fullName>
    </submittedName>
</protein>
<gene>
    <name evidence="1" type="ORF">D1Z90_18735</name>
</gene>
<accession>A0A418YA10</accession>
<reference evidence="1 2" key="2">
    <citation type="submission" date="2019-01" db="EMBL/GenBank/DDBJ databases">
        <title>Motilimonas pumilus sp. nov., isolated from the gut of sea cucumber (Apostichopus japonicus).</title>
        <authorList>
            <person name="Wang F.-Q."/>
            <person name="Ren L.-H."/>
            <person name="Lin Y.-W."/>
            <person name="Sun G.-H."/>
            <person name="Du Z.-J."/>
            <person name="Zhao J.-X."/>
            <person name="Liu X.-J."/>
            <person name="Liu L.-J."/>
        </authorList>
    </citation>
    <scope>NUCLEOTIDE SEQUENCE [LARGE SCALE GENOMIC DNA]</scope>
    <source>
        <strain evidence="1 2">PLHSC7-2</strain>
    </source>
</reference>
<dbReference type="AlphaFoldDB" id="A0A418YA10"/>
<comment type="caution">
    <text evidence="1">The sequence shown here is derived from an EMBL/GenBank/DDBJ whole genome shotgun (WGS) entry which is preliminary data.</text>
</comment>
<evidence type="ECO:0000313" key="2">
    <source>
        <dbReference type="Proteomes" id="UP000283255"/>
    </source>
</evidence>
<organism evidence="1 2">
    <name type="scientific">Motilimonas pumila</name>
    <dbReference type="NCBI Taxonomy" id="2303987"/>
    <lineage>
        <taxon>Bacteria</taxon>
        <taxon>Pseudomonadati</taxon>
        <taxon>Pseudomonadota</taxon>
        <taxon>Gammaproteobacteria</taxon>
        <taxon>Alteromonadales</taxon>
        <taxon>Alteromonadales genera incertae sedis</taxon>
        <taxon>Motilimonas</taxon>
    </lineage>
</organism>
<dbReference type="RefSeq" id="WP_119912329.1">
    <property type="nucleotide sequence ID" value="NZ_QZCH01000038.1"/>
</dbReference>
<dbReference type="Proteomes" id="UP000283255">
    <property type="component" value="Unassembled WGS sequence"/>
</dbReference>
<keyword evidence="2" id="KW-1185">Reference proteome</keyword>
<evidence type="ECO:0000313" key="1">
    <source>
        <dbReference type="EMBL" id="RJG38782.1"/>
    </source>
</evidence>